<dbReference type="Pfam" id="PF14833">
    <property type="entry name" value="NAD_binding_11"/>
    <property type="match status" value="1"/>
</dbReference>
<keyword evidence="4" id="KW-0560">Oxidoreductase</keyword>
<evidence type="ECO:0000256" key="1">
    <source>
        <dbReference type="ARBA" id="ARBA00005023"/>
    </source>
</evidence>
<dbReference type="Pfam" id="PF03446">
    <property type="entry name" value="NAD_binding_2"/>
    <property type="match status" value="1"/>
</dbReference>
<keyword evidence="5" id="KW-0520">NAD</keyword>
<dbReference type="InterPro" id="IPR015815">
    <property type="entry name" value="HIBADH-related"/>
</dbReference>
<evidence type="ECO:0000313" key="9">
    <source>
        <dbReference type="EMBL" id="PMD04848.1"/>
    </source>
</evidence>
<dbReference type="EMBL" id="PNHK01000004">
    <property type="protein sequence ID" value="PMD04848.1"/>
    <property type="molecule type" value="Genomic_DNA"/>
</dbReference>
<organism evidence="9 10">
    <name type="scientific">Brevibacterium paucivorans</name>
    <dbReference type="NCBI Taxonomy" id="170994"/>
    <lineage>
        <taxon>Bacteria</taxon>
        <taxon>Bacillati</taxon>
        <taxon>Actinomycetota</taxon>
        <taxon>Actinomycetes</taxon>
        <taxon>Micrococcales</taxon>
        <taxon>Brevibacteriaceae</taxon>
        <taxon>Brevibacterium</taxon>
    </lineage>
</organism>
<comment type="similarity">
    <text evidence="2">Belongs to the HIBADH-related family.</text>
</comment>
<protein>
    <submittedName>
        <fullName evidence="9">3-hydroxyisobutyrate dehydrogenase</fullName>
    </submittedName>
</protein>
<name>A0A2N6VLD8_9MICO</name>
<dbReference type="InterPro" id="IPR008927">
    <property type="entry name" value="6-PGluconate_DH-like_C_sf"/>
</dbReference>
<feature type="domain" description="6-phosphogluconate dehydrogenase NADP-binding" evidence="7">
    <location>
        <begin position="4"/>
        <end position="162"/>
    </location>
</feature>
<dbReference type="AlphaFoldDB" id="A0A2N6VLD8"/>
<evidence type="ECO:0000256" key="5">
    <source>
        <dbReference type="ARBA" id="ARBA00023027"/>
    </source>
</evidence>
<sequence length="302" mass="31086">MAVIGWIGLGRMGGPMTKNLVAAGHTVNGFDVVPAAVEAAAGHGVVAKSSIAEAVEGADIVFSMLPKGEHAKTVYLGEGGVFETASTSTLLVDSSTIDFDTATELHKEARDRGFKFVDGPVSGGVSGAAAGTLTFMLGGDDVDVENAKTFIEPMAGNIFHAGGEGAGQAAKIVNNMLLAISLQGVVEGAVLAQRFGLKPEVFYDIAKVSSGDSWPLRTWYPVPGVVDTAAANNNFEAGFSTMLMHKDVGLALDGAKTQGVTLSAAELVYSRLQQLIDDGNGDLDCSAIIGLVDENAEGLPQD</sequence>
<evidence type="ECO:0000259" key="8">
    <source>
        <dbReference type="Pfam" id="PF14833"/>
    </source>
</evidence>
<dbReference type="SUPFAM" id="SSF51735">
    <property type="entry name" value="NAD(P)-binding Rossmann-fold domains"/>
    <property type="match status" value="1"/>
</dbReference>
<dbReference type="GO" id="GO:0051287">
    <property type="term" value="F:NAD binding"/>
    <property type="evidence" value="ECO:0007669"/>
    <property type="project" value="InterPro"/>
</dbReference>
<dbReference type="InterPro" id="IPR013328">
    <property type="entry name" value="6PGD_dom2"/>
</dbReference>
<dbReference type="InterPro" id="IPR011548">
    <property type="entry name" value="HIBADH"/>
</dbReference>
<evidence type="ECO:0000256" key="2">
    <source>
        <dbReference type="ARBA" id="ARBA00009080"/>
    </source>
</evidence>
<evidence type="ECO:0000256" key="4">
    <source>
        <dbReference type="ARBA" id="ARBA00023002"/>
    </source>
</evidence>
<evidence type="ECO:0000259" key="7">
    <source>
        <dbReference type="Pfam" id="PF03446"/>
    </source>
</evidence>
<dbReference type="OrthoDB" id="3185659at2"/>
<dbReference type="PIRSF" id="PIRSF000103">
    <property type="entry name" value="HIBADH"/>
    <property type="match status" value="1"/>
</dbReference>
<dbReference type="SUPFAM" id="SSF48179">
    <property type="entry name" value="6-phosphogluconate dehydrogenase C-terminal domain-like"/>
    <property type="match status" value="1"/>
</dbReference>
<dbReference type="RefSeq" id="WP_102239486.1">
    <property type="nucleotide sequence ID" value="NZ_BAAAIM010000003.1"/>
</dbReference>
<dbReference type="InterPro" id="IPR036291">
    <property type="entry name" value="NAD(P)-bd_dom_sf"/>
</dbReference>
<proteinExistence type="inferred from homology"/>
<dbReference type="GO" id="GO:0008442">
    <property type="term" value="F:3-hydroxyisobutyrate dehydrogenase activity"/>
    <property type="evidence" value="ECO:0007669"/>
    <property type="project" value="InterPro"/>
</dbReference>
<feature type="domain" description="3-hydroxyisobutyrate dehydrogenase-like NAD-binding" evidence="8">
    <location>
        <begin position="165"/>
        <end position="291"/>
    </location>
</feature>
<comment type="caution">
    <text evidence="9">The sequence shown here is derived from an EMBL/GenBank/DDBJ whole genome shotgun (WGS) entry which is preliminary data.</text>
</comment>
<dbReference type="NCBIfam" id="TIGR01692">
    <property type="entry name" value="HIBADH"/>
    <property type="match status" value="1"/>
</dbReference>
<dbReference type="InterPro" id="IPR006115">
    <property type="entry name" value="6PGDH_NADP-bd"/>
</dbReference>
<dbReference type="Proteomes" id="UP000235598">
    <property type="component" value="Unassembled WGS sequence"/>
</dbReference>
<dbReference type="GO" id="GO:0009083">
    <property type="term" value="P:branched-chain amino acid catabolic process"/>
    <property type="evidence" value="ECO:0007669"/>
    <property type="project" value="UniProtKB-KW"/>
</dbReference>
<comment type="pathway">
    <text evidence="1">Amino-acid degradation.</text>
</comment>
<evidence type="ECO:0000313" key="10">
    <source>
        <dbReference type="Proteomes" id="UP000235598"/>
    </source>
</evidence>
<reference evidence="9 10" key="1">
    <citation type="submission" date="2017-09" db="EMBL/GenBank/DDBJ databases">
        <title>Bacterial strain isolated from the female urinary microbiota.</title>
        <authorList>
            <person name="Thomas-White K."/>
            <person name="Kumar N."/>
            <person name="Forster S."/>
            <person name="Putonti C."/>
            <person name="Lawley T."/>
            <person name="Wolfe A.J."/>
        </authorList>
    </citation>
    <scope>NUCLEOTIDE SEQUENCE [LARGE SCALE GENOMIC DNA]</scope>
    <source>
        <strain evidence="9 10">UMB1301</strain>
    </source>
</reference>
<keyword evidence="3" id="KW-0101">Branched-chain amino acid catabolism</keyword>
<dbReference type="GO" id="GO:0050661">
    <property type="term" value="F:NADP binding"/>
    <property type="evidence" value="ECO:0007669"/>
    <property type="project" value="InterPro"/>
</dbReference>
<dbReference type="PANTHER" id="PTHR22981">
    <property type="entry name" value="3-HYDROXYISOBUTYRATE DEHYDROGENASE-RELATED"/>
    <property type="match status" value="1"/>
</dbReference>
<evidence type="ECO:0000256" key="3">
    <source>
        <dbReference type="ARBA" id="ARBA00022456"/>
    </source>
</evidence>
<gene>
    <name evidence="9" type="primary">mmsB</name>
    <name evidence="9" type="ORF">CJ199_10845</name>
</gene>
<dbReference type="Gene3D" id="3.40.50.720">
    <property type="entry name" value="NAD(P)-binding Rossmann-like Domain"/>
    <property type="match status" value="1"/>
</dbReference>
<dbReference type="InterPro" id="IPR029154">
    <property type="entry name" value="HIBADH-like_NADP-bd"/>
</dbReference>
<dbReference type="PANTHER" id="PTHR22981:SF7">
    <property type="entry name" value="3-HYDROXYISOBUTYRATE DEHYDROGENASE, MITOCHONDRIAL"/>
    <property type="match status" value="1"/>
</dbReference>
<accession>A0A2N6VLD8</accession>
<dbReference type="Gene3D" id="1.10.1040.10">
    <property type="entry name" value="N-(1-d-carboxylethyl)-l-norvaline Dehydrogenase, domain 2"/>
    <property type="match status" value="1"/>
</dbReference>
<evidence type="ECO:0000256" key="6">
    <source>
        <dbReference type="PIRSR" id="PIRSR000103-1"/>
    </source>
</evidence>
<feature type="active site" evidence="6">
    <location>
        <position position="171"/>
    </location>
</feature>